<comment type="caution">
    <text evidence="1">The sequence shown here is derived from an EMBL/GenBank/DDBJ whole genome shotgun (WGS) entry which is preliminary data.</text>
</comment>
<dbReference type="AlphaFoldDB" id="A0A426QIG1"/>
<dbReference type="EMBL" id="QZMU01000001">
    <property type="protein sequence ID" value="RRQ21552.1"/>
    <property type="molecule type" value="Genomic_DNA"/>
</dbReference>
<name>A0A426QIG1_9GAMM</name>
<reference evidence="1 2" key="1">
    <citation type="journal article" date="2010" name="Int. J. Syst. Evol. Microbiol.">
        <title>Thiohalobacter thiocyanaticus gen. nov., sp. nov., a moderately halophilic, sulfur-oxidizing gammaproteobacterium from hypersaline lakes, that utilizes thiocyanate.</title>
        <authorList>
            <person name="Sorokin D.Y."/>
            <person name="Kovaleva O.L."/>
            <person name="Tourova T.P."/>
            <person name="Muyzer G."/>
        </authorList>
    </citation>
    <scope>NUCLEOTIDE SEQUENCE [LARGE SCALE GENOMIC DNA]</scope>
    <source>
        <strain evidence="1 2">Hrh1</strain>
    </source>
</reference>
<gene>
    <name evidence="1" type="ORF">D6C00_06100</name>
</gene>
<accession>A0A426QIG1</accession>
<keyword evidence="2" id="KW-1185">Reference proteome</keyword>
<organism evidence="1 2">
    <name type="scientific">Thiohalobacter thiocyanaticus</name>
    <dbReference type="NCBI Taxonomy" id="585455"/>
    <lineage>
        <taxon>Bacteria</taxon>
        <taxon>Pseudomonadati</taxon>
        <taxon>Pseudomonadota</taxon>
        <taxon>Gammaproteobacteria</taxon>
        <taxon>Thiohalobacterales</taxon>
        <taxon>Thiohalobacteraceae</taxon>
        <taxon>Thiohalobacter</taxon>
    </lineage>
</organism>
<proteinExistence type="predicted"/>
<protein>
    <submittedName>
        <fullName evidence="1">Uncharacterized protein</fullName>
    </submittedName>
</protein>
<evidence type="ECO:0000313" key="1">
    <source>
        <dbReference type="EMBL" id="RRQ21552.1"/>
    </source>
</evidence>
<dbReference type="Proteomes" id="UP000287798">
    <property type="component" value="Unassembled WGS sequence"/>
</dbReference>
<evidence type="ECO:0000313" key="2">
    <source>
        <dbReference type="Proteomes" id="UP000287798"/>
    </source>
</evidence>
<sequence length="96" mass="10210">MLQPRSVKPPLAGPAGVERAEPWPSILSSHQFELSGLQISSNGCWTSMAAAQAIELEITEVGCRTLLDSAYTLQQLTGVIQHRAGMISGTGPIPPR</sequence>